<keyword evidence="2" id="KW-0813">Transport</keyword>
<reference evidence="7" key="1">
    <citation type="journal article" date="2014" name="Front. Microbiol.">
        <title>High frequency of phylogenetically diverse reductive dehalogenase-homologous genes in deep subseafloor sedimentary metagenomes.</title>
        <authorList>
            <person name="Kawai M."/>
            <person name="Futagami T."/>
            <person name="Toyoda A."/>
            <person name="Takaki Y."/>
            <person name="Nishi S."/>
            <person name="Hori S."/>
            <person name="Arai W."/>
            <person name="Tsubouchi T."/>
            <person name="Morono Y."/>
            <person name="Uchiyama I."/>
            <person name="Ito T."/>
            <person name="Fujiyama A."/>
            <person name="Inagaki F."/>
            <person name="Takami H."/>
        </authorList>
    </citation>
    <scope>NUCLEOTIDE SEQUENCE</scope>
    <source>
        <strain evidence="7">Expedition CK06-06</strain>
    </source>
</reference>
<dbReference type="EMBL" id="BARS01015201">
    <property type="protein sequence ID" value="GAF87936.1"/>
    <property type="molecule type" value="Genomic_DNA"/>
</dbReference>
<evidence type="ECO:0000256" key="1">
    <source>
        <dbReference type="ARBA" id="ARBA00004141"/>
    </source>
</evidence>
<feature type="non-terminal residue" evidence="7">
    <location>
        <position position="286"/>
    </location>
</feature>
<dbReference type="InterPro" id="IPR001204">
    <property type="entry name" value="Phos_transporter"/>
</dbReference>
<keyword evidence="3 6" id="KW-0812">Transmembrane</keyword>
<feature type="transmembrane region" description="Helical" evidence="6">
    <location>
        <begin position="197"/>
        <end position="216"/>
    </location>
</feature>
<dbReference type="AlphaFoldDB" id="X0TKZ4"/>
<dbReference type="Pfam" id="PF01384">
    <property type="entry name" value="PHO4"/>
    <property type="match status" value="1"/>
</dbReference>
<dbReference type="GO" id="GO:0016020">
    <property type="term" value="C:membrane"/>
    <property type="evidence" value="ECO:0007669"/>
    <property type="project" value="UniProtKB-SubCell"/>
</dbReference>
<dbReference type="PANTHER" id="PTHR11101:SF80">
    <property type="entry name" value="PHOSPHATE TRANSPORTER"/>
    <property type="match status" value="1"/>
</dbReference>
<sequence>LGMPVSTTHSIVGAIVGFGILEAGLAHIHWAKIVQIVASWFISPLAGGIMAFIIFKLISRYILAVEKPAVAARKGVPVCVFFTFAILILAIIYKGLKNIHLDLEGAEAMALSIVVGLVAAGISTLLIRKNRNCNGALSVEQQLVQVERIFAALVIITSCTVAFAHGANDVANAIGPLAAVAEIVKHNSLPGQVSVDMRFLVLGGVGIAVGLATFGYRVMRLVGTKVTEITPSRGVAASLSGMATVLACSKMGLPISTTHTLVGAIIGVGLARGITAIDRKIVGSIF</sequence>
<feature type="non-terminal residue" evidence="7">
    <location>
        <position position="1"/>
    </location>
</feature>
<comment type="caution">
    <text evidence="7">The sequence shown here is derived from an EMBL/GenBank/DDBJ whole genome shotgun (WGS) entry which is preliminary data.</text>
</comment>
<evidence type="ECO:0000256" key="4">
    <source>
        <dbReference type="ARBA" id="ARBA00022989"/>
    </source>
</evidence>
<accession>X0TKZ4</accession>
<evidence type="ECO:0000256" key="3">
    <source>
        <dbReference type="ARBA" id="ARBA00022692"/>
    </source>
</evidence>
<protein>
    <recommendedName>
        <fullName evidence="8">Phosphate permease</fullName>
    </recommendedName>
</protein>
<comment type="subcellular location">
    <subcellularLocation>
        <location evidence="1">Membrane</location>
        <topology evidence="1">Multi-pass membrane protein</topology>
    </subcellularLocation>
</comment>
<dbReference type="GO" id="GO:0005315">
    <property type="term" value="F:phosphate transmembrane transporter activity"/>
    <property type="evidence" value="ECO:0007669"/>
    <property type="project" value="InterPro"/>
</dbReference>
<dbReference type="GO" id="GO:0035435">
    <property type="term" value="P:phosphate ion transmembrane transport"/>
    <property type="evidence" value="ECO:0007669"/>
    <property type="project" value="TreeGrafter"/>
</dbReference>
<dbReference type="PANTHER" id="PTHR11101">
    <property type="entry name" value="PHOSPHATE TRANSPORTER"/>
    <property type="match status" value="1"/>
</dbReference>
<feature type="transmembrane region" description="Helical" evidence="6">
    <location>
        <begin position="36"/>
        <end position="55"/>
    </location>
</feature>
<evidence type="ECO:0000256" key="5">
    <source>
        <dbReference type="ARBA" id="ARBA00023136"/>
    </source>
</evidence>
<gene>
    <name evidence="7" type="ORF">S01H1_25209</name>
</gene>
<feature type="transmembrane region" description="Helical" evidence="6">
    <location>
        <begin position="108"/>
        <end position="127"/>
    </location>
</feature>
<name>X0TKZ4_9ZZZZ</name>
<feature type="transmembrane region" description="Helical" evidence="6">
    <location>
        <begin position="76"/>
        <end position="96"/>
    </location>
</feature>
<evidence type="ECO:0000313" key="7">
    <source>
        <dbReference type="EMBL" id="GAF87936.1"/>
    </source>
</evidence>
<keyword evidence="4 6" id="KW-1133">Transmembrane helix</keyword>
<evidence type="ECO:0008006" key="8">
    <source>
        <dbReference type="Google" id="ProtNLM"/>
    </source>
</evidence>
<evidence type="ECO:0000256" key="2">
    <source>
        <dbReference type="ARBA" id="ARBA00022448"/>
    </source>
</evidence>
<organism evidence="7">
    <name type="scientific">marine sediment metagenome</name>
    <dbReference type="NCBI Taxonomy" id="412755"/>
    <lineage>
        <taxon>unclassified sequences</taxon>
        <taxon>metagenomes</taxon>
        <taxon>ecological metagenomes</taxon>
    </lineage>
</organism>
<feature type="transmembrane region" description="Helical" evidence="6">
    <location>
        <begin position="12"/>
        <end position="30"/>
    </location>
</feature>
<feature type="transmembrane region" description="Helical" evidence="6">
    <location>
        <begin position="148"/>
        <end position="167"/>
    </location>
</feature>
<evidence type="ECO:0000256" key="6">
    <source>
        <dbReference type="SAM" id="Phobius"/>
    </source>
</evidence>
<keyword evidence="5 6" id="KW-0472">Membrane</keyword>
<proteinExistence type="predicted"/>